<dbReference type="InterPro" id="IPR029066">
    <property type="entry name" value="PLP-binding_barrel"/>
</dbReference>
<dbReference type="CDD" id="cd00430">
    <property type="entry name" value="PLPDE_III_AR"/>
    <property type="match status" value="1"/>
</dbReference>
<feature type="active site" description="Proton acceptor; specific for L-alanine" evidence="5">
    <location>
        <position position="266"/>
    </location>
</feature>
<comment type="catalytic activity">
    <reaction evidence="1 5">
        <text>L-alanine = D-alanine</text>
        <dbReference type="Rhea" id="RHEA:20249"/>
        <dbReference type="ChEBI" id="CHEBI:57416"/>
        <dbReference type="ChEBI" id="CHEBI:57972"/>
        <dbReference type="EC" id="5.1.1.1"/>
    </reaction>
</comment>
<dbReference type="PANTHER" id="PTHR30511">
    <property type="entry name" value="ALANINE RACEMASE"/>
    <property type="match status" value="1"/>
</dbReference>
<feature type="active site" description="Proton acceptor; specific for D-alanine" evidence="5">
    <location>
        <position position="41"/>
    </location>
</feature>
<dbReference type="FunFam" id="2.40.37.10:FF:000006">
    <property type="entry name" value="Alanine racemase"/>
    <property type="match status" value="1"/>
</dbReference>
<evidence type="ECO:0000256" key="4">
    <source>
        <dbReference type="ARBA" id="ARBA00023235"/>
    </source>
</evidence>
<dbReference type="GO" id="GO:0009252">
    <property type="term" value="P:peptidoglycan biosynthetic process"/>
    <property type="evidence" value="ECO:0007669"/>
    <property type="project" value="TreeGrafter"/>
</dbReference>
<dbReference type="InterPro" id="IPR001608">
    <property type="entry name" value="Ala_racemase_N"/>
</dbReference>
<dbReference type="GO" id="GO:0030632">
    <property type="term" value="P:D-alanine biosynthetic process"/>
    <property type="evidence" value="ECO:0007669"/>
    <property type="project" value="UniProtKB-UniRule"/>
</dbReference>
<dbReference type="HAMAP" id="MF_01201">
    <property type="entry name" value="Ala_racemase"/>
    <property type="match status" value="1"/>
</dbReference>
<feature type="domain" description="Alanine racemase C-terminal" evidence="8">
    <location>
        <begin position="245"/>
        <end position="370"/>
    </location>
</feature>
<evidence type="ECO:0000256" key="7">
    <source>
        <dbReference type="PIRSR" id="PIRSR600821-52"/>
    </source>
</evidence>
<dbReference type="EMBL" id="LN483075">
    <property type="protein sequence ID" value="CEA03862.1"/>
    <property type="molecule type" value="Genomic_DNA"/>
</dbReference>
<organism evidence="9">
    <name type="scientific">Metalysinibacillus saudimassiliensis</name>
    <dbReference type="NCBI Taxonomy" id="1461583"/>
    <lineage>
        <taxon>Bacteria</taxon>
        <taxon>Bacillati</taxon>
        <taxon>Bacillota</taxon>
        <taxon>Bacilli</taxon>
        <taxon>Bacillales</taxon>
        <taxon>Caryophanaceae</taxon>
        <taxon>Metalysinibacillus</taxon>
    </lineage>
</organism>
<comment type="cofactor">
    <cofactor evidence="2 5 6">
        <name>pyridoxal 5'-phosphate</name>
        <dbReference type="ChEBI" id="CHEBI:597326"/>
    </cofactor>
</comment>
<dbReference type="InterPro" id="IPR000821">
    <property type="entry name" value="Ala_racemase"/>
</dbReference>
<evidence type="ECO:0000313" key="9">
    <source>
        <dbReference type="EMBL" id="CEA03862.1"/>
    </source>
</evidence>
<dbReference type="SUPFAM" id="SSF51419">
    <property type="entry name" value="PLP-binding barrel"/>
    <property type="match status" value="1"/>
</dbReference>
<dbReference type="GO" id="GO:0008784">
    <property type="term" value="F:alanine racemase activity"/>
    <property type="evidence" value="ECO:0007669"/>
    <property type="project" value="UniProtKB-UniRule"/>
</dbReference>
<dbReference type="PRINTS" id="PR00992">
    <property type="entry name" value="ALARACEMASE"/>
</dbReference>
<evidence type="ECO:0000256" key="3">
    <source>
        <dbReference type="ARBA" id="ARBA00022898"/>
    </source>
</evidence>
<name>A0A078MEH7_9BACL</name>
<reference evidence="9" key="1">
    <citation type="submission" date="2014-07" db="EMBL/GenBank/DDBJ databases">
        <authorList>
            <person name="Urmite Genomes Urmite Genomes"/>
        </authorList>
    </citation>
    <scope>NUCLEOTIDE SEQUENCE</scope>
    <source>
        <strain evidence="9">13S34_air</strain>
    </source>
</reference>
<dbReference type="SUPFAM" id="SSF50621">
    <property type="entry name" value="Alanine racemase C-terminal domain-like"/>
    <property type="match status" value="1"/>
</dbReference>
<comment type="similarity">
    <text evidence="5">Belongs to the alanine racemase family.</text>
</comment>
<evidence type="ECO:0000259" key="8">
    <source>
        <dbReference type="SMART" id="SM01005"/>
    </source>
</evidence>
<feature type="binding site" evidence="5 7">
    <location>
        <position position="313"/>
    </location>
    <ligand>
        <name>substrate</name>
    </ligand>
</feature>
<dbReference type="NCBIfam" id="TIGR00492">
    <property type="entry name" value="alr"/>
    <property type="match status" value="1"/>
</dbReference>
<sequence>MSSVQYYRPTKISINLKAIQQNIRNLQQHLTAGVQIIAVVKANAYGHGDVEVARTALQEGATTLAVATFEEALHIREHFKEAQILVLGIVLPQFVNDAIANDIILTAPSLQWLEQVMKYKSSGNIRVHLKIDSGMGRIGIRDEEEMKAVVTFIQCEGIEVDGIFTHFATADEQDEAYFLQQAKAFSTMVAFLPKKPRLIHAANTATALIKSKAYQFNAVRYGIAMYGLAASPYVQACAPFALEPALSLHSALTHVKQIEAGDHIGYGATFTAKERMFIGTLPIGYADGLLRGLAGQEVLIDGQRMPIVGKICMDQCMVAMNKNYPIGEPVTLIGTQQNTTINIEEWAERLNTINYEIPCTLSCRVPRIHKND</sequence>
<dbReference type="Pfam" id="PF01168">
    <property type="entry name" value="Ala_racemase_N"/>
    <property type="match status" value="1"/>
</dbReference>
<dbReference type="PROSITE" id="PS00395">
    <property type="entry name" value="ALANINE_RACEMASE"/>
    <property type="match status" value="1"/>
</dbReference>
<evidence type="ECO:0000256" key="2">
    <source>
        <dbReference type="ARBA" id="ARBA00001933"/>
    </source>
</evidence>
<accession>A0A078MEH7</accession>
<dbReference type="UniPathway" id="UPA00042">
    <property type="reaction ID" value="UER00497"/>
</dbReference>
<dbReference type="InterPro" id="IPR011079">
    <property type="entry name" value="Ala_racemase_C"/>
</dbReference>
<keyword evidence="4 5" id="KW-0413">Isomerase</keyword>
<feature type="binding site" evidence="5 7">
    <location>
        <position position="137"/>
    </location>
    <ligand>
        <name>substrate</name>
    </ligand>
</feature>
<comment type="pathway">
    <text evidence="5">Amino-acid biosynthesis; D-alanine biosynthesis; D-alanine from L-alanine: step 1/1.</text>
</comment>
<dbReference type="SMART" id="SM01005">
    <property type="entry name" value="Ala_racemase_C"/>
    <property type="match status" value="1"/>
</dbReference>
<dbReference type="HOGENOM" id="CLU_028393_2_1_9"/>
<dbReference type="PANTHER" id="PTHR30511:SF0">
    <property type="entry name" value="ALANINE RACEMASE, CATABOLIC-RELATED"/>
    <property type="match status" value="1"/>
</dbReference>
<evidence type="ECO:0000256" key="1">
    <source>
        <dbReference type="ARBA" id="ARBA00000316"/>
    </source>
</evidence>
<dbReference type="GO" id="GO:0030170">
    <property type="term" value="F:pyridoxal phosphate binding"/>
    <property type="evidence" value="ECO:0007669"/>
    <property type="project" value="UniProtKB-UniRule"/>
</dbReference>
<gene>
    <name evidence="9" type="primary">alr</name>
    <name evidence="9" type="ORF">BN1050_01718</name>
</gene>
<keyword evidence="3 5" id="KW-0663">Pyridoxal phosphate</keyword>
<dbReference type="Gene3D" id="2.40.37.10">
    <property type="entry name" value="Lyase, Ornithine Decarboxylase, Chain A, domain 1"/>
    <property type="match status" value="1"/>
</dbReference>
<dbReference type="Pfam" id="PF00842">
    <property type="entry name" value="Ala_racemase_C"/>
    <property type="match status" value="1"/>
</dbReference>
<proteinExistence type="inferred from homology"/>
<comment type="function">
    <text evidence="5">Catalyzes the interconversion of L-alanine and D-alanine. May also act on other amino acids.</text>
</comment>
<dbReference type="InterPro" id="IPR020622">
    <property type="entry name" value="Ala_racemase_pyridoxalP-BS"/>
</dbReference>
<dbReference type="InterPro" id="IPR009006">
    <property type="entry name" value="Ala_racemase/Decarboxylase_C"/>
</dbReference>
<dbReference type="PATRIC" id="fig|1461583.4.peg.1646"/>
<dbReference type="GO" id="GO:0005829">
    <property type="term" value="C:cytosol"/>
    <property type="evidence" value="ECO:0007669"/>
    <property type="project" value="TreeGrafter"/>
</dbReference>
<evidence type="ECO:0000256" key="5">
    <source>
        <dbReference type="HAMAP-Rule" id="MF_01201"/>
    </source>
</evidence>
<dbReference type="Gene3D" id="3.20.20.10">
    <property type="entry name" value="Alanine racemase"/>
    <property type="match status" value="1"/>
</dbReference>
<protein>
    <recommendedName>
        <fullName evidence="5">Alanine racemase</fullName>
        <ecNumber evidence="5">5.1.1.1</ecNumber>
    </recommendedName>
</protein>
<feature type="modified residue" description="N6-(pyridoxal phosphate)lysine" evidence="5 6">
    <location>
        <position position="41"/>
    </location>
</feature>
<dbReference type="AlphaFoldDB" id="A0A078MEH7"/>
<dbReference type="EC" id="5.1.1.1" evidence="5"/>
<evidence type="ECO:0000256" key="6">
    <source>
        <dbReference type="PIRSR" id="PIRSR600821-50"/>
    </source>
</evidence>
<dbReference type="FunFam" id="3.20.20.10:FF:000002">
    <property type="entry name" value="Alanine racemase"/>
    <property type="match status" value="1"/>
</dbReference>